<proteinExistence type="predicted"/>
<evidence type="ECO:0000313" key="1">
    <source>
        <dbReference type="EMBL" id="AKN35882.1"/>
    </source>
</evidence>
<protein>
    <submittedName>
        <fullName evidence="1">Uncharacterized protein</fullName>
    </submittedName>
</protein>
<accession>A0A0H3ZN81</accession>
<sequence length="76" mass="8861">MMPILPHKNETDLFIASHPDSLTDFLKTEIANNKHIYCCFPLSQFCFSFCRDLNARKVLSISFQNAHTLYPPFQRP</sequence>
<name>A0A0H3ZN81_9VIBR</name>
<organism evidence="1">
    <name type="scientific">Vibrio tasmaniensis</name>
    <dbReference type="NCBI Taxonomy" id="212663"/>
    <lineage>
        <taxon>Bacteria</taxon>
        <taxon>Pseudomonadati</taxon>
        <taxon>Pseudomonadota</taxon>
        <taxon>Gammaproteobacteria</taxon>
        <taxon>Vibrionales</taxon>
        <taxon>Vibrionaceae</taxon>
        <taxon>Vibrio</taxon>
    </lineage>
</organism>
<dbReference type="EMBL" id="KP795455">
    <property type="protein sequence ID" value="AKN35882.1"/>
    <property type="molecule type" value="Genomic_DNA"/>
</dbReference>
<dbReference type="AlphaFoldDB" id="A0A0H3ZN81"/>
<reference evidence="1" key="1">
    <citation type="journal article" date="2015" name="MBio">
        <title>Eco-Evolutionary Dynamics of Episomes among Ecologically Cohesive Bacterial Populations.</title>
        <authorList>
            <person name="Xue H."/>
            <person name="Cordero O.X."/>
            <person name="Camas F.M."/>
            <person name="Trimble W."/>
            <person name="Meyer F."/>
            <person name="Guglielmini J."/>
            <person name="Rocha E.P."/>
            <person name="Polz M.F."/>
        </authorList>
    </citation>
    <scope>NUCLEOTIDE SEQUENCE</scope>
    <source>
        <strain evidence="1">FF_59</strain>
    </source>
</reference>